<sequence length="260" mass="26842">MGRLQGKIALVTGAAQGIGAGVARAMAREGAAVIAADRNVAGIEALAAEIGAAPLALDVTSEAEWTKAAAHIEAAHGKLSILVNNAGVELVKPMTEHSLADWRGLMAVNVDGIFLGCRTFQALLAMGGSAGHPASVINVSSIAGLVGYPDQLAYNTSKGAVRHMTKSLAIEWAAHRLPIRCNSVHPGCIRTPMLEMAVEGWVREGSIPADDPWAAVAALCPLNAVGLPEDIAMGAVYLASDEARFVTGIELVIDGGWVAR</sequence>
<dbReference type="EMBL" id="AP018711">
    <property type="protein sequence ID" value="BBE32526.1"/>
    <property type="molecule type" value="Genomic_DNA"/>
</dbReference>
<accession>A0AAD1D291</accession>
<dbReference type="EMBL" id="RBWX01000008">
    <property type="protein sequence ID" value="RKS88770.1"/>
    <property type="molecule type" value="Genomic_DNA"/>
</dbReference>
<proteinExistence type="inferred from homology"/>
<comment type="similarity">
    <text evidence="1">Belongs to the short-chain dehydrogenases/reductases (SDR) family.</text>
</comment>
<dbReference type="Proteomes" id="UP000276029">
    <property type="component" value="Unassembled WGS sequence"/>
</dbReference>
<reference evidence="3 5" key="2">
    <citation type="submission" date="2018-10" db="EMBL/GenBank/DDBJ databases">
        <title>Genomic Encyclopedia of Type Strains, Phase IV (KMG-IV): sequencing the most valuable type-strain genomes for metagenomic binning, comparative biology and taxonomic classification.</title>
        <authorList>
            <person name="Goeker M."/>
        </authorList>
    </citation>
    <scope>NUCLEOTIDE SEQUENCE [LARGE SCALE GENOMIC DNA]</scope>
    <source>
        <strain evidence="3 5">DSM 19791</strain>
    </source>
</reference>
<reference evidence="2 4" key="1">
    <citation type="submission" date="2018-06" db="EMBL/GenBank/DDBJ databases">
        <title>Complete Genome Sequence of the Microcystin-Degrading Bacterium Sphingosinicella microcystinivorans Strain B-9.</title>
        <authorList>
            <person name="Jin H."/>
            <person name="Nishizawa T."/>
            <person name="Guo Y."/>
            <person name="Nishizawa A."/>
            <person name="Park H."/>
            <person name="Kato H."/>
            <person name="Tsuji K."/>
            <person name="Harada K."/>
        </authorList>
    </citation>
    <scope>NUCLEOTIDE SEQUENCE [LARGE SCALE GENOMIC DNA]</scope>
    <source>
        <strain evidence="2 4">B9</strain>
    </source>
</reference>
<dbReference type="FunFam" id="3.40.50.720:FF:000084">
    <property type="entry name" value="Short-chain dehydrogenase reductase"/>
    <property type="match status" value="1"/>
</dbReference>
<protein>
    <submittedName>
        <fullName evidence="3">NAD(P)-dependent dehydrogenase (Short-subunit alcohol dehydrogenase family)</fullName>
    </submittedName>
    <submittedName>
        <fullName evidence="2">Short-chain dehydrogenase</fullName>
    </submittedName>
</protein>
<dbReference type="InterPro" id="IPR002347">
    <property type="entry name" value="SDR_fam"/>
</dbReference>
<dbReference type="PRINTS" id="PR00081">
    <property type="entry name" value="GDHRDH"/>
</dbReference>
<dbReference type="Gene3D" id="3.40.50.720">
    <property type="entry name" value="NAD(P)-binding Rossmann-like Domain"/>
    <property type="match status" value="1"/>
</dbReference>
<evidence type="ECO:0000313" key="5">
    <source>
        <dbReference type="Proteomes" id="UP000276029"/>
    </source>
</evidence>
<dbReference type="SUPFAM" id="SSF51735">
    <property type="entry name" value="NAD(P)-binding Rossmann-fold domains"/>
    <property type="match status" value="1"/>
</dbReference>
<name>A0AAD1D291_SPHMI</name>
<dbReference type="InterPro" id="IPR020904">
    <property type="entry name" value="Sc_DH/Rdtase_CS"/>
</dbReference>
<dbReference type="KEGG" id="smic:SmB9_01840"/>
<evidence type="ECO:0000256" key="1">
    <source>
        <dbReference type="ARBA" id="ARBA00006484"/>
    </source>
</evidence>
<gene>
    <name evidence="3" type="ORF">DFR51_1980</name>
    <name evidence="2" type="ORF">SmB9_01840</name>
</gene>
<evidence type="ECO:0000313" key="4">
    <source>
        <dbReference type="Proteomes" id="UP000275727"/>
    </source>
</evidence>
<dbReference type="InterPro" id="IPR036291">
    <property type="entry name" value="NAD(P)-bd_dom_sf"/>
</dbReference>
<dbReference type="Pfam" id="PF13561">
    <property type="entry name" value="adh_short_C2"/>
    <property type="match status" value="1"/>
</dbReference>
<dbReference type="AlphaFoldDB" id="A0AAD1D291"/>
<evidence type="ECO:0000313" key="3">
    <source>
        <dbReference type="EMBL" id="RKS88770.1"/>
    </source>
</evidence>
<organism evidence="2 4">
    <name type="scientific">Sphingosinicella microcystinivorans</name>
    <dbReference type="NCBI Taxonomy" id="335406"/>
    <lineage>
        <taxon>Bacteria</taxon>
        <taxon>Pseudomonadati</taxon>
        <taxon>Pseudomonadota</taxon>
        <taxon>Alphaproteobacteria</taxon>
        <taxon>Sphingomonadales</taxon>
        <taxon>Sphingosinicellaceae</taxon>
        <taxon>Sphingosinicella</taxon>
    </lineage>
</organism>
<dbReference type="PRINTS" id="PR00080">
    <property type="entry name" value="SDRFAMILY"/>
</dbReference>
<keyword evidence="5" id="KW-1185">Reference proteome</keyword>
<dbReference type="Proteomes" id="UP000275727">
    <property type="component" value="Chromosome"/>
</dbReference>
<evidence type="ECO:0000313" key="2">
    <source>
        <dbReference type="EMBL" id="BBE32526.1"/>
    </source>
</evidence>
<dbReference type="GO" id="GO:0016616">
    <property type="term" value="F:oxidoreductase activity, acting on the CH-OH group of donors, NAD or NADP as acceptor"/>
    <property type="evidence" value="ECO:0007669"/>
    <property type="project" value="TreeGrafter"/>
</dbReference>
<dbReference type="RefSeq" id="WP_121050435.1">
    <property type="nucleotide sequence ID" value="NZ_AP018711.1"/>
</dbReference>
<dbReference type="PANTHER" id="PTHR42760">
    <property type="entry name" value="SHORT-CHAIN DEHYDROGENASES/REDUCTASES FAMILY MEMBER"/>
    <property type="match status" value="1"/>
</dbReference>
<dbReference type="PROSITE" id="PS00061">
    <property type="entry name" value="ADH_SHORT"/>
    <property type="match status" value="1"/>
</dbReference>